<accession>A0AAU9JTN0</accession>
<organism evidence="3 4">
    <name type="scientific">Blepharisma stoltei</name>
    <dbReference type="NCBI Taxonomy" id="1481888"/>
    <lineage>
        <taxon>Eukaryota</taxon>
        <taxon>Sar</taxon>
        <taxon>Alveolata</taxon>
        <taxon>Ciliophora</taxon>
        <taxon>Postciliodesmatophora</taxon>
        <taxon>Heterotrichea</taxon>
        <taxon>Heterotrichida</taxon>
        <taxon>Blepharismidae</taxon>
        <taxon>Blepharisma</taxon>
    </lineage>
</organism>
<feature type="coiled-coil region" evidence="2">
    <location>
        <begin position="15"/>
        <end position="110"/>
    </location>
</feature>
<evidence type="ECO:0000256" key="1">
    <source>
        <dbReference type="ARBA" id="ARBA00023054"/>
    </source>
</evidence>
<evidence type="ECO:0000256" key="2">
    <source>
        <dbReference type="SAM" id="Coils"/>
    </source>
</evidence>
<dbReference type="PANTHER" id="PTHR32083">
    <property type="entry name" value="CILIA AND FLAGELLA-ASSOCIATED PROTEIN 58-RELATED"/>
    <property type="match status" value="1"/>
</dbReference>
<evidence type="ECO:0000313" key="3">
    <source>
        <dbReference type="EMBL" id="CAG9326812.1"/>
    </source>
</evidence>
<feature type="coiled-coil region" evidence="2">
    <location>
        <begin position="497"/>
        <end position="552"/>
    </location>
</feature>
<sequence length="625" mass="72332">MEEEISLLKKQKALIKQALQTTVNENTELQKIKEELEARCKLQANEIDSLNLLNQQLSKRCENLQEESKSKSQGSWSTWGLWKSKGANKLEELTNQLTILQEELDAKIKENEQVHMTNFYLKEKSKKKKADWREIVGKKDEFMRNMNEQIEDMQSQINSQKTQIQQLNKERNELSALIQVKNKELQESQANFHKINSSFQEKTNTLENKLRTKVSLDDTGFEFLSCYNAPKFNFSYTQKQCEWIAKAKSSLSQICPHISDICVKYSTRLQFLYENSNPSYRRILAEFQKRYETFLENFSIGIKELTMEKLDANKVIKSVDDISRNYKALLSILILQLQQEGKWVEDSAELNSLNQELIDCLKKIDSYIGRGLAFVIASSYGKHSCWDLLQDLTKNLVQSITKCSNFWGKRLALDTKLRYKITVKSTRSINDEILGSLQALCSVVNHICSALLQLKSNLYFNTSQLYFNSVSYLTNLREISYTPGIEYSKAIQNVQDLKLSERKIDEQRLQIQRLEKELEKSQTCTEKANNEVRQLQNILVAIEQNAEKSEEEVGKNIFQESEPISEDVKNGAQKVALRLTDSNGEPVPISTLNVESDLYEKIKEVAILQINKLAEKVNNNEIYMF</sequence>
<dbReference type="GO" id="GO:0005856">
    <property type="term" value="C:cytoskeleton"/>
    <property type="evidence" value="ECO:0007669"/>
    <property type="project" value="TreeGrafter"/>
</dbReference>
<keyword evidence="4" id="KW-1185">Reference proteome</keyword>
<gene>
    <name evidence="3" type="ORF">BSTOLATCC_MIC42078</name>
</gene>
<dbReference type="Proteomes" id="UP001162131">
    <property type="component" value="Unassembled WGS sequence"/>
</dbReference>
<reference evidence="3" key="1">
    <citation type="submission" date="2021-09" db="EMBL/GenBank/DDBJ databases">
        <authorList>
            <consortium name="AG Swart"/>
            <person name="Singh M."/>
            <person name="Singh A."/>
            <person name="Seah K."/>
            <person name="Emmerich C."/>
        </authorList>
    </citation>
    <scope>NUCLEOTIDE SEQUENCE</scope>
    <source>
        <strain evidence="3">ATCC30299</strain>
    </source>
</reference>
<protein>
    <submittedName>
        <fullName evidence="3">Uncharacterized protein</fullName>
    </submittedName>
</protein>
<dbReference type="PANTHER" id="PTHR32083:SF0">
    <property type="entry name" value="CILIA AND FLAGELLA-ASSOCIATED PROTEIN 58"/>
    <property type="match status" value="1"/>
</dbReference>
<proteinExistence type="predicted"/>
<evidence type="ECO:0000313" key="4">
    <source>
        <dbReference type="Proteomes" id="UP001162131"/>
    </source>
</evidence>
<dbReference type="EMBL" id="CAJZBQ010000041">
    <property type="protein sequence ID" value="CAG9326812.1"/>
    <property type="molecule type" value="Genomic_DNA"/>
</dbReference>
<name>A0AAU9JTN0_9CILI</name>
<dbReference type="AlphaFoldDB" id="A0AAU9JTN0"/>
<keyword evidence="1 2" id="KW-0175">Coiled coil</keyword>
<feature type="coiled-coil region" evidence="2">
    <location>
        <begin position="143"/>
        <end position="191"/>
    </location>
</feature>
<comment type="caution">
    <text evidence="3">The sequence shown here is derived from an EMBL/GenBank/DDBJ whole genome shotgun (WGS) entry which is preliminary data.</text>
</comment>